<feature type="region of interest" description="Disordered" evidence="1">
    <location>
        <begin position="10"/>
        <end position="29"/>
    </location>
</feature>
<evidence type="ECO:0000256" key="1">
    <source>
        <dbReference type="SAM" id="MobiDB-lite"/>
    </source>
</evidence>
<dbReference type="OrthoDB" id="5493436at2"/>
<dbReference type="Proteomes" id="UP000272729">
    <property type="component" value="Unassembled WGS sequence"/>
</dbReference>
<reference evidence="2 3" key="1">
    <citation type="submission" date="2018-10" db="EMBL/GenBank/DDBJ databases">
        <title>Sequencing the genomes of 1000 actinobacteria strains.</title>
        <authorList>
            <person name="Klenk H.-P."/>
        </authorList>
    </citation>
    <scope>NUCLEOTIDE SEQUENCE [LARGE SCALE GENOMIC DNA]</scope>
    <source>
        <strain evidence="2 3">DSM 43911</strain>
    </source>
</reference>
<comment type="caution">
    <text evidence="2">The sequence shown here is derived from an EMBL/GenBank/DDBJ whole genome shotgun (WGS) entry which is preliminary data.</text>
</comment>
<evidence type="ECO:0000313" key="2">
    <source>
        <dbReference type="EMBL" id="RKT74884.1"/>
    </source>
</evidence>
<keyword evidence="3" id="KW-1185">Reference proteome</keyword>
<protein>
    <submittedName>
        <fullName evidence="2">Uncharacterized protein</fullName>
    </submittedName>
</protein>
<name>A0A495XPQ0_9PSEU</name>
<accession>A0A495XPQ0</accession>
<organism evidence="2 3">
    <name type="scientific">Saccharothrix variisporea</name>
    <dbReference type="NCBI Taxonomy" id="543527"/>
    <lineage>
        <taxon>Bacteria</taxon>
        <taxon>Bacillati</taxon>
        <taxon>Actinomycetota</taxon>
        <taxon>Actinomycetes</taxon>
        <taxon>Pseudonocardiales</taxon>
        <taxon>Pseudonocardiaceae</taxon>
        <taxon>Saccharothrix</taxon>
    </lineage>
</organism>
<dbReference type="AlphaFoldDB" id="A0A495XPQ0"/>
<dbReference type="EMBL" id="RBXR01000001">
    <property type="protein sequence ID" value="RKT74884.1"/>
    <property type="molecule type" value="Genomic_DNA"/>
</dbReference>
<gene>
    <name evidence="2" type="ORF">DFJ66_8259</name>
</gene>
<sequence length="284" mass="29785">MGIALVGCDTATSGKGVAPPPPADLGDRVRDYADALREDAPYRPPSPEQQREFTAALAGLAATPSDADDRLRALGVAVARAVDGPTGRPYALVSTEPNAERGWGLYVVDLSRGSRVAVQVPHPANDLGTPEIGVALFRRVPGAVLAVSGTHRRVAGGAGDVARRADSMFHAVAEAHSRHHLPQVQVHGFDDDSLPSADLVLSPGAGGDGPVLDEVADDLDGSMRVCRAWAEDCGDLEGRRNRQGAVAAEHGTLFAHVEINRTTRDTPDRWEAVVRALGEALDGV</sequence>
<evidence type="ECO:0000313" key="3">
    <source>
        <dbReference type="Proteomes" id="UP000272729"/>
    </source>
</evidence>
<proteinExistence type="predicted"/>
<dbReference type="RefSeq" id="WP_121230006.1">
    <property type="nucleotide sequence ID" value="NZ_JBIUBA010000025.1"/>
</dbReference>